<name>A0A975FMM0_9MICO</name>
<feature type="transmembrane region" description="Helical" evidence="2">
    <location>
        <begin position="392"/>
        <end position="412"/>
    </location>
</feature>
<keyword evidence="2" id="KW-1133">Transmembrane helix</keyword>
<feature type="transmembrane region" description="Helical" evidence="2">
    <location>
        <begin position="319"/>
        <end position="336"/>
    </location>
</feature>
<dbReference type="AlphaFoldDB" id="A0A975FMM0"/>
<dbReference type="PANTHER" id="PTHR23028:SF53">
    <property type="entry name" value="ACYL_TRANSF_3 DOMAIN-CONTAINING PROTEIN"/>
    <property type="match status" value="1"/>
</dbReference>
<gene>
    <name evidence="5" type="ORF">G127AT_03215</name>
</gene>
<feature type="transmembrane region" description="Helical" evidence="2">
    <location>
        <begin position="20"/>
        <end position="41"/>
    </location>
</feature>
<dbReference type="GO" id="GO:0016020">
    <property type="term" value="C:membrane"/>
    <property type="evidence" value="ECO:0007669"/>
    <property type="project" value="TreeGrafter"/>
</dbReference>
<keyword evidence="2" id="KW-0812">Transmembrane</keyword>
<dbReference type="Pfam" id="PF19040">
    <property type="entry name" value="SGNH"/>
    <property type="match status" value="1"/>
</dbReference>
<keyword evidence="5" id="KW-0012">Acyltransferase</keyword>
<accession>A0A975FMM0</accession>
<dbReference type="PANTHER" id="PTHR23028">
    <property type="entry name" value="ACETYLTRANSFERASE"/>
    <property type="match status" value="1"/>
</dbReference>
<protein>
    <submittedName>
        <fullName evidence="5">Acyltransferase</fullName>
    </submittedName>
</protein>
<feature type="transmembrane region" description="Helical" evidence="2">
    <location>
        <begin position="278"/>
        <end position="299"/>
    </location>
</feature>
<feature type="transmembrane region" description="Helical" evidence="2">
    <location>
        <begin position="245"/>
        <end position="266"/>
    </location>
</feature>
<feature type="transmembrane region" description="Helical" evidence="2">
    <location>
        <begin position="88"/>
        <end position="108"/>
    </location>
</feature>
<evidence type="ECO:0000313" key="5">
    <source>
        <dbReference type="EMBL" id="QTX05253.1"/>
    </source>
</evidence>
<keyword evidence="6" id="KW-1185">Reference proteome</keyword>
<feature type="transmembrane region" description="Helical" evidence="2">
    <location>
        <begin position="187"/>
        <end position="210"/>
    </location>
</feature>
<evidence type="ECO:0000256" key="2">
    <source>
        <dbReference type="SAM" id="Phobius"/>
    </source>
</evidence>
<dbReference type="KEGG" id="aarc:G127AT_03215"/>
<evidence type="ECO:0000313" key="6">
    <source>
        <dbReference type="Proteomes" id="UP000671914"/>
    </source>
</evidence>
<dbReference type="InterPro" id="IPR050879">
    <property type="entry name" value="Acyltransferase_3"/>
</dbReference>
<dbReference type="InterPro" id="IPR002656">
    <property type="entry name" value="Acyl_transf_3_dom"/>
</dbReference>
<feature type="domain" description="SGNH" evidence="4">
    <location>
        <begin position="472"/>
        <end position="670"/>
    </location>
</feature>
<feature type="transmembrane region" description="Helical" evidence="2">
    <location>
        <begin position="216"/>
        <end position="238"/>
    </location>
</feature>
<dbReference type="GO" id="GO:0009103">
    <property type="term" value="P:lipopolysaccharide biosynthetic process"/>
    <property type="evidence" value="ECO:0007669"/>
    <property type="project" value="TreeGrafter"/>
</dbReference>
<feature type="region of interest" description="Disordered" evidence="1">
    <location>
        <begin position="1"/>
        <end position="20"/>
    </location>
</feature>
<dbReference type="Proteomes" id="UP000671914">
    <property type="component" value="Chromosome"/>
</dbReference>
<dbReference type="Pfam" id="PF01757">
    <property type="entry name" value="Acyl_transf_3"/>
    <property type="match status" value="1"/>
</dbReference>
<proteinExistence type="predicted"/>
<feature type="transmembrane region" description="Helical" evidence="2">
    <location>
        <begin position="162"/>
        <end position="180"/>
    </location>
</feature>
<feature type="transmembrane region" description="Helical" evidence="2">
    <location>
        <begin position="47"/>
        <end position="67"/>
    </location>
</feature>
<feature type="transmembrane region" description="Helical" evidence="2">
    <location>
        <begin position="342"/>
        <end position="362"/>
    </location>
</feature>
<dbReference type="InterPro" id="IPR043968">
    <property type="entry name" value="SGNH"/>
</dbReference>
<keyword evidence="2" id="KW-0472">Membrane</keyword>
<reference evidence="5" key="1">
    <citation type="submission" date="2021-03" db="EMBL/GenBank/DDBJ databases">
        <title>Agromyces archimandritus sp. nov., isolated from the cockroach Archimandrita tessellata.</title>
        <authorList>
            <person name="Guzman J."/>
            <person name="Ortuzar M."/>
            <person name="Poehlein A."/>
            <person name="Daniel R."/>
            <person name="Trujillo M."/>
            <person name="Vilcinskas A."/>
        </authorList>
    </citation>
    <scope>NUCLEOTIDE SEQUENCE</scope>
    <source>
        <strain evidence="5">G127AT</strain>
    </source>
</reference>
<feature type="domain" description="Acyltransferase 3" evidence="3">
    <location>
        <begin position="22"/>
        <end position="359"/>
    </location>
</feature>
<keyword evidence="5" id="KW-0808">Transferase</keyword>
<organism evidence="5 6">
    <name type="scientific">Agromyces archimandritae</name>
    <dbReference type="NCBI Taxonomy" id="2781962"/>
    <lineage>
        <taxon>Bacteria</taxon>
        <taxon>Bacillati</taxon>
        <taxon>Actinomycetota</taxon>
        <taxon>Actinomycetes</taxon>
        <taxon>Micrococcales</taxon>
        <taxon>Microbacteriaceae</taxon>
        <taxon>Agromyces</taxon>
    </lineage>
</organism>
<evidence type="ECO:0000259" key="3">
    <source>
        <dbReference type="Pfam" id="PF01757"/>
    </source>
</evidence>
<dbReference type="RefSeq" id="WP_210899722.1">
    <property type="nucleotide sequence ID" value="NZ_CP071696.1"/>
</dbReference>
<evidence type="ECO:0000259" key="4">
    <source>
        <dbReference type="Pfam" id="PF19040"/>
    </source>
</evidence>
<dbReference type="GO" id="GO:0016747">
    <property type="term" value="F:acyltransferase activity, transferring groups other than amino-acyl groups"/>
    <property type="evidence" value="ECO:0007669"/>
    <property type="project" value="InterPro"/>
</dbReference>
<dbReference type="EMBL" id="CP071696">
    <property type="protein sequence ID" value="QTX05253.1"/>
    <property type="molecule type" value="Genomic_DNA"/>
</dbReference>
<sequence length="690" mass="73441">MTRTMERTAAPANRPPRGPVRADIQGLRAFAVLVVIANHLFRQPQGGFVGVDVFFVISGYLITAHMLRELESHGRLSFADFYRRRARRIIPAATATIVVTVIAAAVLLPRSRAIQAGIDGVWAFFFGANWRALATDTDYFQLGLPPSPFQHFWSLSVEEQFYFVWPLLAAGAFLLTTRAFPRLARPLLIVGIAFALVSAVSFAWAMIASAQDPSAAYFSTFTRAWELGAGAVLAAVLARPWRLPFAARIALAWAGVVGLVVSVFAIPPDVVFPAPTALLPVLSAVLVISAGSGISSAAYDRALAPLTSRVSGYLGDISYSLYLWHFPVIVLLPALLPTGEPLFVVAALVLTAALSVASYHLIEQPVRRSGWLLGHERASGADARRHRRHLPVLAGLAIAGVVAGGLTAWRIAAPPAPQVSAADECFGAAAAPGIPDPCTPELAAADALLPSVDELADDTGVGFFCWRGETEPLRSCTFGSEDADATRVALVGDSHAAMVIPALRDRVAALGWRVDTYTGYGCQWRAPATGDCGDVMDEIQDRLERGEAYDIVITTAARWAVVDAVSAPGEYADAWAPVAERGTRVIVVGDAPNVEEHALSCLARLGAEPSECGTDADTATRPADPLKAASALVPAAHYVDTRDLYCDEERCPAVIGNAIVYRDTAGHVTGTYMESEGDELVRRLSAAAGE</sequence>
<evidence type="ECO:0000256" key="1">
    <source>
        <dbReference type="SAM" id="MobiDB-lite"/>
    </source>
</evidence>